<organism evidence="2 3">
    <name type="scientific">Mycena chlorophos</name>
    <name type="common">Agaric fungus</name>
    <name type="synonym">Agaricus chlorophos</name>
    <dbReference type="NCBI Taxonomy" id="658473"/>
    <lineage>
        <taxon>Eukaryota</taxon>
        <taxon>Fungi</taxon>
        <taxon>Dikarya</taxon>
        <taxon>Basidiomycota</taxon>
        <taxon>Agaricomycotina</taxon>
        <taxon>Agaricomycetes</taxon>
        <taxon>Agaricomycetidae</taxon>
        <taxon>Agaricales</taxon>
        <taxon>Marasmiineae</taxon>
        <taxon>Mycenaceae</taxon>
        <taxon>Mycena</taxon>
    </lineage>
</organism>
<keyword evidence="3" id="KW-1185">Reference proteome</keyword>
<feature type="signal peptide" evidence="1">
    <location>
        <begin position="1"/>
        <end position="25"/>
    </location>
</feature>
<dbReference type="EMBL" id="JACAZE010000010">
    <property type="protein sequence ID" value="KAF7305273.1"/>
    <property type="molecule type" value="Genomic_DNA"/>
</dbReference>
<sequence length="110" mass="11217">MHFVHIVDTIMVILLAAALMDHTLGMPLPQSVEARAGSQTNCPGGNGPPCVCSTGLGLRLGDPNCGPSALTFRNPPNPADATLALLPAKAVKAPAKAKTAAKKSKPAPKE</sequence>
<keyword evidence="1" id="KW-0732">Signal</keyword>
<evidence type="ECO:0000313" key="3">
    <source>
        <dbReference type="Proteomes" id="UP000613580"/>
    </source>
</evidence>
<accession>A0A8H6SU28</accession>
<evidence type="ECO:0000256" key="1">
    <source>
        <dbReference type="SAM" id="SignalP"/>
    </source>
</evidence>
<name>A0A8H6SU28_MYCCL</name>
<reference evidence="2" key="1">
    <citation type="submission" date="2020-05" db="EMBL/GenBank/DDBJ databases">
        <title>Mycena genomes resolve the evolution of fungal bioluminescence.</title>
        <authorList>
            <person name="Tsai I.J."/>
        </authorList>
    </citation>
    <scope>NUCLEOTIDE SEQUENCE</scope>
    <source>
        <strain evidence="2">110903Hualien_Pintung</strain>
    </source>
</reference>
<comment type="caution">
    <text evidence="2">The sequence shown here is derived from an EMBL/GenBank/DDBJ whole genome shotgun (WGS) entry which is preliminary data.</text>
</comment>
<proteinExistence type="predicted"/>
<evidence type="ECO:0000313" key="2">
    <source>
        <dbReference type="EMBL" id="KAF7305273.1"/>
    </source>
</evidence>
<dbReference type="Proteomes" id="UP000613580">
    <property type="component" value="Unassembled WGS sequence"/>
</dbReference>
<dbReference type="AlphaFoldDB" id="A0A8H6SU28"/>
<feature type="chain" id="PRO_5034439930" description="Secreted protein" evidence="1">
    <location>
        <begin position="26"/>
        <end position="110"/>
    </location>
</feature>
<gene>
    <name evidence="2" type="ORF">HMN09_00778300</name>
</gene>
<protein>
    <recommendedName>
        <fullName evidence="4">Secreted protein</fullName>
    </recommendedName>
</protein>
<evidence type="ECO:0008006" key="4">
    <source>
        <dbReference type="Google" id="ProtNLM"/>
    </source>
</evidence>